<organism evidence="8 9">
    <name type="scientific">Deinococcus ruber</name>
    <dbReference type="NCBI Taxonomy" id="1848197"/>
    <lineage>
        <taxon>Bacteria</taxon>
        <taxon>Thermotogati</taxon>
        <taxon>Deinococcota</taxon>
        <taxon>Deinococci</taxon>
        <taxon>Deinococcales</taxon>
        <taxon>Deinococcaceae</taxon>
        <taxon>Deinococcus</taxon>
    </lineage>
</organism>
<evidence type="ECO:0000256" key="6">
    <source>
        <dbReference type="ARBA" id="ARBA00022837"/>
    </source>
</evidence>
<evidence type="ECO:0000313" key="9">
    <source>
        <dbReference type="Proteomes" id="UP000603865"/>
    </source>
</evidence>
<keyword evidence="4" id="KW-0732">Signal</keyword>
<keyword evidence="6" id="KW-0106">Calcium</keyword>
<dbReference type="EMBL" id="BMQL01000021">
    <property type="protein sequence ID" value="GGR17789.1"/>
    <property type="molecule type" value="Genomic_DNA"/>
</dbReference>
<evidence type="ECO:0000256" key="4">
    <source>
        <dbReference type="ARBA" id="ARBA00022729"/>
    </source>
</evidence>
<evidence type="ECO:0000313" key="8">
    <source>
        <dbReference type="EMBL" id="GGR17789.1"/>
    </source>
</evidence>
<dbReference type="InterPro" id="IPR011118">
    <property type="entry name" value="Tannase/feruloyl_esterase"/>
</dbReference>
<evidence type="ECO:0000256" key="1">
    <source>
        <dbReference type="ARBA" id="ARBA00006249"/>
    </source>
</evidence>
<keyword evidence="7" id="KW-1015">Disulfide bond</keyword>
<dbReference type="Pfam" id="PF07519">
    <property type="entry name" value="Tannase"/>
    <property type="match status" value="1"/>
</dbReference>
<dbReference type="GO" id="GO:0046872">
    <property type="term" value="F:metal ion binding"/>
    <property type="evidence" value="ECO:0007669"/>
    <property type="project" value="UniProtKB-KW"/>
</dbReference>
<dbReference type="Gene3D" id="3.40.50.1820">
    <property type="entry name" value="alpha/beta hydrolase"/>
    <property type="match status" value="2"/>
</dbReference>
<accession>A0A918CDY8</accession>
<dbReference type="PANTHER" id="PTHR33938:SF15">
    <property type="entry name" value="FERULOYL ESTERASE B-RELATED"/>
    <property type="match status" value="1"/>
</dbReference>
<dbReference type="InterPro" id="IPR029058">
    <property type="entry name" value="AB_hydrolase_fold"/>
</dbReference>
<keyword evidence="5" id="KW-0378">Hydrolase</keyword>
<keyword evidence="9" id="KW-1185">Reference proteome</keyword>
<evidence type="ECO:0000256" key="5">
    <source>
        <dbReference type="ARBA" id="ARBA00022801"/>
    </source>
</evidence>
<protein>
    <submittedName>
        <fullName evidence="8">Feruloyl esterase</fullName>
    </submittedName>
</protein>
<comment type="caution">
    <text evidence="8">The sequence shown here is derived from an EMBL/GenBank/DDBJ whole genome shotgun (WGS) entry which is preliminary data.</text>
</comment>
<reference evidence="8" key="2">
    <citation type="submission" date="2020-09" db="EMBL/GenBank/DDBJ databases">
        <authorList>
            <person name="Sun Q."/>
            <person name="Ohkuma M."/>
        </authorList>
    </citation>
    <scope>NUCLEOTIDE SEQUENCE</scope>
    <source>
        <strain evidence="8">JCM 31311</strain>
    </source>
</reference>
<keyword evidence="2" id="KW-0719">Serine esterase</keyword>
<comment type="similarity">
    <text evidence="1">Belongs to the tannase family.</text>
</comment>
<proteinExistence type="inferred from homology"/>
<sequence>MARSYCKATGSILSLDSAASPIRFEMNLPASWNQRALQFGGGGTDGSVVTGLGQYSEEPANIATLLARGYVTLGSDSGHDATGKPPFDTSFALNQEELMNFAQYQVKKTVDVAKFLMQKVYGQKPRYTYFAGGSQGGHEAFDAAQRYGGDYDGVIANYPAYNLQNMWQGALAQAKAIYGNASGVASPAWSNPAKVATLVTYVASQCDGLDGVSDGIISNVPACNAKVTMQAVRAALRCPDGTDTGDTCFSDAQLEAVEKIGSPVQFSFAFASGTTTYPKWPILEGATFRSNHLGQSNTADPTKVPFVPGGTAFQYFPGKGDVQGFITQNLSYDPLAFDPSQWVTRLQQVSGWTDAVSTNLSAFTAHGGKLLLTHGTIDDSITPYNTIQYWQKLVAANGQSAVSQFARFYLIPGKGHGEGLFNAKVDMLSALEAWVEQGVAPMNLIASDGNTDAATAATNGRTRPLCEYGSYPKYIGPESATQTQMNDAANFTCTTY</sequence>
<dbReference type="Proteomes" id="UP000603865">
    <property type="component" value="Unassembled WGS sequence"/>
</dbReference>
<dbReference type="PANTHER" id="PTHR33938">
    <property type="entry name" value="FERULOYL ESTERASE B-RELATED"/>
    <property type="match status" value="1"/>
</dbReference>
<evidence type="ECO:0000256" key="2">
    <source>
        <dbReference type="ARBA" id="ARBA00022487"/>
    </source>
</evidence>
<dbReference type="AlphaFoldDB" id="A0A918CDY8"/>
<name>A0A918CDY8_9DEIO</name>
<dbReference type="RefSeq" id="WP_189091634.1">
    <property type="nucleotide sequence ID" value="NZ_BMQL01000021.1"/>
</dbReference>
<evidence type="ECO:0000256" key="7">
    <source>
        <dbReference type="ARBA" id="ARBA00023157"/>
    </source>
</evidence>
<evidence type="ECO:0000256" key="3">
    <source>
        <dbReference type="ARBA" id="ARBA00022723"/>
    </source>
</evidence>
<keyword evidence="3" id="KW-0479">Metal-binding</keyword>
<reference evidence="8" key="1">
    <citation type="journal article" date="2014" name="Int. J. Syst. Evol. Microbiol.">
        <title>Complete genome sequence of Corynebacterium casei LMG S-19264T (=DSM 44701T), isolated from a smear-ripened cheese.</title>
        <authorList>
            <consortium name="US DOE Joint Genome Institute (JGI-PGF)"/>
            <person name="Walter F."/>
            <person name="Albersmeier A."/>
            <person name="Kalinowski J."/>
            <person name="Ruckert C."/>
        </authorList>
    </citation>
    <scope>NUCLEOTIDE SEQUENCE</scope>
    <source>
        <strain evidence="8">JCM 31311</strain>
    </source>
</reference>
<gene>
    <name evidence="8" type="ORF">GCM10008957_33160</name>
</gene>
<dbReference type="GO" id="GO:0052689">
    <property type="term" value="F:carboxylic ester hydrolase activity"/>
    <property type="evidence" value="ECO:0007669"/>
    <property type="project" value="UniProtKB-KW"/>
</dbReference>
<dbReference type="SUPFAM" id="SSF53474">
    <property type="entry name" value="alpha/beta-Hydrolases"/>
    <property type="match status" value="1"/>
</dbReference>